<evidence type="ECO:0000259" key="1">
    <source>
        <dbReference type="Pfam" id="PF26485"/>
    </source>
</evidence>
<accession>X0YT63</accession>
<protein>
    <recommendedName>
        <fullName evidence="1">DUF8156 domain-containing protein</fullName>
    </recommendedName>
</protein>
<feature type="domain" description="DUF8156" evidence="1">
    <location>
        <begin position="1"/>
        <end position="53"/>
    </location>
</feature>
<dbReference type="AlphaFoldDB" id="X0YT63"/>
<proteinExistence type="predicted"/>
<dbReference type="InterPro" id="IPR058469">
    <property type="entry name" value="DUF8156"/>
</dbReference>
<evidence type="ECO:0000313" key="2">
    <source>
        <dbReference type="EMBL" id="GAG59739.1"/>
    </source>
</evidence>
<gene>
    <name evidence="2" type="ORF">S01H4_12013</name>
</gene>
<reference evidence="2" key="1">
    <citation type="journal article" date="2014" name="Front. Microbiol.">
        <title>High frequency of phylogenetically diverse reductive dehalogenase-homologous genes in deep subseafloor sedimentary metagenomes.</title>
        <authorList>
            <person name="Kawai M."/>
            <person name="Futagami T."/>
            <person name="Toyoda A."/>
            <person name="Takaki Y."/>
            <person name="Nishi S."/>
            <person name="Hori S."/>
            <person name="Arai W."/>
            <person name="Tsubouchi T."/>
            <person name="Morono Y."/>
            <person name="Uchiyama I."/>
            <person name="Ito T."/>
            <person name="Fujiyama A."/>
            <person name="Inagaki F."/>
            <person name="Takami H."/>
        </authorList>
    </citation>
    <scope>NUCLEOTIDE SEQUENCE</scope>
    <source>
        <strain evidence="2">Expedition CK06-06</strain>
    </source>
</reference>
<feature type="non-terminal residue" evidence="2">
    <location>
        <position position="54"/>
    </location>
</feature>
<dbReference type="Pfam" id="PF26485">
    <property type="entry name" value="DUF8156"/>
    <property type="match status" value="1"/>
</dbReference>
<name>X0YT63_9ZZZZ</name>
<dbReference type="EMBL" id="BART01005010">
    <property type="protein sequence ID" value="GAG59739.1"/>
    <property type="molecule type" value="Genomic_DNA"/>
</dbReference>
<sequence>MGRTQQTTTQIILDEKSAFSTFRRALRRSDQHLFDRLFASARKHTAAIGQANHA</sequence>
<organism evidence="2">
    <name type="scientific">marine sediment metagenome</name>
    <dbReference type="NCBI Taxonomy" id="412755"/>
    <lineage>
        <taxon>unclassified sequences</taxon>
        <taxon>metagenomes</taxon>
        <taxon>ecological metagenomes</taxon>
    </lineage>
</organism>
<comment type="caution">
    <text evidence="2">The sequence shown here is derived from an EMBL/GenBank/DDBJ whole genome shotgun (WGS) entry which is preliminary data.</text>
</comment>